<reference evidence="2 3" key="1">
    <citation type="submission" date="2021-06" db="EMBL/GenBank/DDBJ databases">
        <title>Differences between aerobic and microaerobic xylene degrading microbial communities.</title>
        <authorList>
            <person name="Banerjee S."/>
            <person name="Tancsics A."/>
        </authorList>
    </citation>
    <scope>NUCLEOTIDE SEQUENCE [LARGE SCALE GENOMIC DNA]</scope>
    <source>
        <strain evidence="2 3">MAP12</strain>
    </source>
</reference>
<gene>
    <name evidence="2" type="ORF">KRX52_11125</name>
</gene>
<evidence type="ECO:0000256" key="1">
    <source>
        <dbReference type="SAM" id="Phobius"/>
    </source>
</evidence>
<evidence type="ECO:0000313" key="3">
    <source>
        <dbReference type="Proteomes" id="UP000813068"/>
    </source>
</evidence>
<name>A0ABS6MX04_9GAMM</name>
<evidence type="ECO:0000313" key="2">
    <source>
        <dbReference type="EMBL" id="MBV2133347.1"/>
    </source>
</evidence>
<organism evidence="2 3">
    <name type="scientific">Geopseudomonas aromaticivorans</name>
    <dbReference type="NCBI Taxonomy" id="2849492"/>
    <lineage>
        <taxon>Bacteria</taxon>
        <taxon>Pseudomonadati</taxon>
        <taxon>Pseudomonadota</taxon>
        <taxon>Gammaproteobacteria</taxon>
        <taxon>Pseudomonadales</taxon>
        <taxon>Pseudomonadaceae</taxon>
        <taxon>Geopseudomonas</taxon>
    </lineage>
</organism>
<keyword evidence="1" id="KW-1133">Transmembrane helix</keyword>
<keyword evidence="1" id="KW-0472">Membrane</keyword>
<dbReference type="EMBL" id="JAHRGL010000025">
    <property type="protein sequence ID" value="MBV2133347.1"/>
    <property type="molecule type" value="Genomic_DNA"/>
</dbReference>
<feature type="transmembrane region" description="Helical" evidence="1">
    <location>
        <begin position="58"/>
        <end position="80"/>
    </location>
</feature>
<comment type="caution">
    <text evidence="2">The sequence shown here is derived from an EMBL/GenBank/DDBJ whole genome shotgun (WGS) entry which is preliminary data.</text>
</comment>
<sequence length="108" mass="11191">MLVAAAAGGLFFGLLSVMKVRYPSWFGLGHGGLGLAGLITLGYALYSAPPDVALPQAAVWALGLLSVAFLGGALFFGMLFRQAKPLWAIMGHGSLAMVGVIVLFFAAY</sequence>
<dbReference type="RefSeq" id="WP_217681798.1">
    <property type="nucleotide sequence ID" value="NZ_JAHRGL010000025.1"/>
</dbReference>
<feature type="transmembrane region" description="Helical" evidence="1">
    <location>
        <begin position="26"/>
        <end position="46"/>
    </location>
</feature>
<keyword evidence="1" id="KW-0812">Transmembrane</keyword>
<keyword evidence="3" id="KW-1185">Reference proteome</keyword>
<protein>
    <submittedName>
        <fullName evidence="2">Uncharacterized protein</fullName>
    </submittedName>
</protein>
<feature type="transmembrane region" description="Helical" evidence="1">
    <location>
        <begin position="86"/>
        <end position="107"/>
    </location>
</feature>
<dbReference type="Proteomes" id="UP000813068">
    <property type="component" value="Unassembled WGS sequence"/>
</dbReference>
<accession>A0ABS6MX04</accession>
<proteinExistence type="predicted"/>